<comment type="caution">
    <text evidence="2">The sequence shown here is derived from an EMBL/GenBank/DDBJ whole genome shotgun (WGS) entry which is preliminary data.</text>
</comment>
<dbReference type="InterPro" id="IPR021708">
    <property type="entry name" value="DUF3291"/>
</dbReference>
<dbReference type="Proteomes" id="UP000572635">
    <property type="component" value="Unassembled WGS sequence"/>
</dbReference>
<dbReference type="InterPro" id="IPR011008">
    <property type="entry name" value="Dimeric_a/b-barrel"/>
</dbReference>
<gene>
    <name evidence="2" type="ORF">HDA36_003338</name>
</gene>
<keyword evidence="3" id="KW-1185">Reference proteome</keyword>
<proteinExistence type="predicted"/>
<protein>
    <recommendedName>
        <fullName evidence="1">DUF3291 domain-containing protein</fullName>
    </recommendedName>
</protein>
<accession>A0A7W8VET0</accession>
<dbReference type="AlphaFoldDB" id="A0A7W8VET0"/>
<dbReference type="EMBL" id="JACHDB010000001">
    <property type="protein sequence ID" value="MBB5433254.1"/>
    <property type="molecule type" value="Genomic_DNA"/>
</dbReference>
<evidence type="ECO:0000259" key="1">
    <source>
        <dbReference type="Pfam" id="PF11695"/>
    </source>
</evidence>
<evidence type="ECO:0000313" key="3">
    <source>
        <dbReference type="Proteomes" id="UP000572635"/>
    </source>
</evidence>
<sequence>MSAFHLAQINLGSLKAPLDDPAMAEFNANLAPINALAEASPGYVWRYTDEGRDDATLSRPFGPGLLINFSVWRDLESLWNFTYRTDHLDLLRRRREWFDHLNGVRQAMWWIPTGHVPTLGEAGERLELLRAHGPTAEAFTFRDPFDPPAAPEAAAPGART</sequence>
<reference evidence="2 3" key="1">
    <citation type="submission" date="2020-08" db="EMBL/GenBank/DDBJ databases">
        <title>Sequencing the genomes of 1000 actinobacteria strains.</title>
        <authorList>
            <person name="Klenk H.-P."/>
        </authorList>
    </citation>
    <scope>NUCLEOTIDE SEQUENCE [LARGE SCALE GENOMIC DNA]</scope>
    <source>
        <strain evidence="2 3">DSM 44551</strain>
    </source>
</reference>
<evidence type="ECO:0000313" key="2">
    <source>
        <dbReference type="EMBL" id="MBB5433254.1"/>
    </source>
</evidence>
<dbReference type="RefSeq" id="WP_184392845.1">
    <property type="nucleotide sequence ID" value="NZ_BAAAJD010000168.1"/>
</dbReference>
<feature type="domain" description="DUF3291" evidence="1">
    <location>
        <begin position="6"/>
        <end position="143"/>
    </location>
</feature>
<name>A0A7W8VET0_9ACTN</name>
<dbReference type="SUPFAM" id="SSF54909">
    <property type="entry name" value="Dimeric alpha+beta barrel"/>
    <property type="match status" value="1"/>
</dbReference>
<organism evidence="2 3">
    <name type="scientific">Nocardiopsis composta</name>
    <dbReference type="NCBI Taxonomy" id="157465"/>
    <lineage>
        <taxon>Bacteria</taxon>
        <taxon>Bacillati</taxon>
        <taxon>Actinomycetota</taxon>
        <taxon>Actinomycetes</taxon>
        <taxon>Streptosporangiales</taxon>
        <taxon>Nocardiopsidaceae</taxon>
        <taxon>Nocardiopsis</taxon>
    </lineage>
</organism>
<dbReference type="Pfam" id="PF11695">
    <property type="entry name" value="DUF3291"/>
    <property type="match status" value="1"/>
</dbReference>